<reference evidence="2 3" key="1">
    <citation type="submission" date="2019-02" db="EMBL/GenBank/DDBJ databases">
        <title>Deep-cultivation of Planctomycetes and their phenomic and genomic characterization uncovers novel biology.</title>
        <authorList>
            <person name="Wiegand S."/>
            <person name="Jogler M."/>
            <person name="Boedeker C."/>
            <person name="Pinto D."/>
            <person name="Vollmers J."/>
            <person name="Rivas-Marin E."/>
            <person name="Kohn T."/>
            <person name="Peeters S.H."/>
            <person name="Heuer A."/>
            <person name="Rast P."/>
            <person name="Oberbeckmann S."/>
            <person name="Bunk B."/>
            <person name="Jeske O."/>
            <person name="Meyerdierks A."/>
            <person name="Storesund J.E."/>
            <person name="Kallscheuer N."/>
            <person name="Luecker S."/>
            <person name="Lage O.M."/>
            <person name="Pohl T."/>
            <person name="Merkel B.J."/>
            <person name="Hornburger P."/>
            <person name="Mueller R.-W."/>
            <person name="Bruemmer F."/>
            <person name="Labrenz M."/>
            <person name="Spormann A.M."/>
            <person name="Op Den Camp H."/>
            <person name="Overmann J."/>
            <person name="Amann R."/>
            <person name="Jetten M.S.M."/>
            <person name="Mascher T."/>
            <person name="Medema M.H."/>
            <person name="Devos D.P."/>
            <person name="Kaster A.-K."/>
            <person name="Ovreas L."/>
            <person name="Rohde M."/>
            <person name="Galperin M.Y."/>
            <person name="Jogler C."/>
        </authorList>
    </citation>
    <scope>NUCLEOTIDE SEQUENCE [LARGE SCALE GENOMIC DNA]</scope>
    <source>
        <strain evidence="2 3">Pan54</strain>
    </source>
</reference>
<gene>
    <name evidence="2" type="ORF">Pan54_22340</name>
</gene>
<feature type="transmembrane region" description="Helical" evidence="1">
    <location>
        <begin position="290"/>
        <end position="307"/>
    </location>
</feature>
<proteinExistence type="predicted"/>
<sequence length="740" mass="84370">MDREHPQKLLRPPSRQGKALRVLARKDLQFTSRSEGAIVTWIVKDPVSRTYFQLRSELYFLLQQLDGQTPLSELVQKMNETFLERNWTTHDVLGLIKDLIGKQLARSLIVDPELVLLKTEKNATKKGWFNPLYFRLPGWDPTAVLNWLMPFFAWFYSRAAVLFFSCCTLLAFGALVGEWDRFWAEFSFTAFHSTGKGIYCFWLALALTKAIHELSHGIRCRLLGGEVHEIGVAMIVFSPCLYCNVSDAWCLQSRWSRIQISLAGIYAELVLGSLAFGLWLLTGPGFTHDFMAHVIGVTLCSTVLVNLNPLLKFDGYYVFSDLLGVTNLREKSKKLFHYQLAEIVSGKSLRRSTQLPQKYQFLYLLYHVCSIVYTMLILFVISEFLHHLLKPYQLGWISRVVFVQGLMTMLIQGLTSFYKLIKEHKDVSMRPVRLILPLLFAGASGYFLFAVPLSNRTTAPLVATPKLSSYLVADDSGTLSEVEHRNEHHTVESGQKVLTLQDTQHERKAIRLRADLEKQKVITALNEHLSQPQLVAQSRDLENYHLRRMKLLEVEVGKLNVLAQSSGIVIPAASIPIAETLEEKIENKTWDGDIYNTTDSHPYVARQTPLLKIYEDSEFTAAILVTEEEKKALKVGQQITLRLQGFPDVPISGTVSYLSDHVIKNRAGEDWELRNLLNWETQFNAASDAESARYVVRVSWSRQQLPLIAGMQGQALIEHPSSTLAERIGNYLWKNYLRRS</sequence>
<keyword evidence="1" id="KW-1133">Transmembrane helix</keyword>
<evidence type="ECO:0000313" key="3">
    <source>
        <dbReference type="Proteomes" id="UP000316095"/>
    </source>
</evidence>
<organism evidence="2 3">
    <name type="scientific">Rubinisphaera italica</name>
    <dbReference type="NCBI Taxonomy" id="2527969"/>
    <lineage>
        <taxon>Bacteria</taxon>
        <taxon>Pseudomonadati</taxon>
        <taxon>Planctomycetota</taxon>
        <taxon>Planctomycetia</taxon>
        <taxon>Planctomycetales</taxon>
        <taxon>Planctomycetaceae</taxon>
        <taxon>Rubinisphaera</taxon>
    </lineage>
</organism>
<keyword evidence="3" id="KW-1185">Reference proteome</keyword>
<keyword evidence="1" id="KW-0472">Membrane</keyword>
<feature type="transmembrane region" description="Helical" evidence="1">
    <location>
        <begin position="155"/>
        <end position="176"/>
    </location>
</feature>
<feature type="transmembrane region" description="Helical" evidence="1">
    <location>
        <begin position="361"/>
        <end position="381"/>
    </location>
</feature>
<feature type="transmembrane region" description="Helical" evidence="1">
    <location>
        <begin position="401"/>
        <end position="421"/>
    </location>
</feature>
<comment type="caution">
    <text evidence="2">The sequence shown here is derived from an EMBL/GenBank/DDBJ whole genome shotgun (WGS) entry which is preliminary data.</text>
</comment>
<dbReference type="GO" id="GO:0016020">
    <property type="term" value="C:membrane"/>
    <property type="evidence" value="ECO:0007669"/>
    <property type="project" value="InterPro"/>
</dbReference>
<dbReference type="EMBL" id="SJPG01000001">
    <property type="protein sequence ID" value="TWT61498.1"/>
    <property type="molecule type" value="Genomic_DNA"/>
</dbReference>
<dbReference type="InterPro" id="IPR001193">
    <property type="entry name" value="MBTPS2"/>
</dbReference>
<dbReference type="RefSeq" id="WP_146503481.1">
    <property type="nucleotide sequence ID" value="NZ_SJPG01000001.1"/>
</dbReference>
<evidence type="ECO:0000256" key="1">
    <source>
        <dbReference type="SAM" id="Phobius"/>
    </source>
</evidence>
<dbReference type="AlphaFoldDB" id="A0A5C5XFF7"/>
<keyword evidence="1" id="KW-0812">Transmembrane</keyword>
<evidence type="ECO:0000313" key="2">
    <source>
        <dbReference type="EMBL" id="TWT61498.1"/>
    </source>
</evidence>
<accession>A0A5C5XFF7</accession>
<dbReference type="PANTHER" id="PTHR13325">
    <property type="entry name" value="PROTEASE M50 MEMBRANE-BOUND TRANSCRIPTION FACTOR SITE 2 PROTEASE"/>
    <property type="match status" value="1"/>
</dbReference>
<dbReference type="GO" id="GO:0031293">
    <property type="term" value="P:membrane protein intracellular domain proteolysis"/>
    <property type="evidence" value="ECO:0007669"/>
    <property type="project" value="TreeGrafter"/>
</dbReference>
<dbReference type="Proteomes" id="UP000316095">
    <property type="component" value="Unassembled WGS sequence"/>
</dbReference>
<dbReference type="OrthoDB" id="9759690at2"/>
<dbReference type="GO" id="GO:0004222">
    <property type="term" value="F:metalloendopeptidase activity"/>
    <property type="evidence" value="ECO:0007669"/>
    <property type="project" value="InterPro"/>
</dbReference>
<name>A0A5C5XFF7_9PLAN</name>
<feature type="transmembrane region" description="Helical" evidence="1">
    <location>
        <begin position="433"/>
        <end position="453"/>
    </location>
</feature>
<dbReference type="PANTHER" id="PTHR13325:SF3">
    <property type="entry name" value="MEMBRANE-BOUND TRANSCRIPTION FACTOR SITE-2 PROTEASE"/>
    <property type="match status" value="1"/>
</dbReference>
<dbReference type="Gene3D" id="2.40.30.170">
    <property type="match status" value="1"/>
</dbReference>
<feature type="transmembrane region" description="Helical" evidence="1">
    <location>
        <begin position="263"/>
        <end position="284"/>
    </location>
</feature>
<protein>
    <submittedName>
        <fullName evidence="2">Peptidase family M50</fullName>
    </submittedName>
</protein>
<dbReference type="GO" id="GO:0005737">
    <property type="term" value="C:cytoplasm"/>
    <property type="evidence" value="ECO:0007669"/>
    <property type="project" value="TreeGrafter"/>
</dbReference>